<dbReference type="Proteomes" id="UP000077428">
    <property type="component" value="Unassembled WGS sequence"/>
</dbReference>
<dbReference type="GO" id="GO:0047355">
    <property type="term" value="F:CDP-glycerol glycerophosphotransferase activity"/>
    <property type="evidence" value="ECO:0007669"/>
    <property type="project" value="InterPro"/>
</dbReference>
<keyword evidence="6" id="KW-0472">Membrane</keyword>
<dbReference type="STRING" id="66851.MBORA_02850"/>
<organism evidence="7 8">
    <name type="scientific">Methanobrevibacter oralis</name>
    <dbReference type="NCBI Taxonomy" id="66851"/>
    <lineage>
        <taxon>Archaea</taxon>
        <taxon>Methanobacteriati</taxon>
        <taxon>Methanobacteriota</taxon>
        <taxon>Methanomada group</taxon>
        <taxon>Methanobacteria</taxon>
        <taxon>Methanobacteriales</taxon>
        <taxon>Methanobacteriaceae</taxon>
        <taxon>Methanobrevibacter</taxon>
    </lineage>
</organism>
<keyword evidence="3" id="KW-1003">Cell membrane</keyword>
<dbReference type="InterPro" id="IPR007554">
    <property type="entry name" value="Glycerophosphate_synth"/>
</dbReference>
<dbReference type="InterPro" id="IPR043149">
    <property type="entry name" value="TagF_N"/>
</dbReference>
<dbReference type="RefSeq" id="WP_063720130.1">
    <property type="nucleotide sequence ID" value="NZ_CAJVUI010000003.1"/>
</dbReference>
<sequence>MKYLKHKIYGILFNFFKIFSLKNNRITFIIDSNNSFRGNFDYIKKELRKRGNFEFNLFYKDNLSFEGFKKLATSKYIFLNDNFFPLAFMNFKKDSKVIQLWHAPGASKKFGGSVSNKKDLKVLSKIAKNTDFLFTTSKHVEKFYQEAFQIDSSKIIPLGIPRMDYYFENHDIDKLKESFLKKYGVENKKIVLYAPTFRNEEEYNNVFNYLNLDDFNKYLGDEYILALRFHPKIKNFSKENISYNGNYIDCSNYESEQALMLISDILITDYSSIMIEFAMLNKPIIFFVYDYDNYMANERGFYFDFKENVPGIIAYDSNQLIEVIKNKNFDEEKSASFVATQFDRIDGKSSERIVDFILNNGV</sequence>
<comment type="similarity">
    <text evidence="2">Belongs to the CDP-glycerol glycerophosphotransferase family.</text>
</comment>
<dbReference type="InterPro" id="IPR051612">
    <property type="entry name" value="Teichoic_Acid_Biosynth"/>
</dbReference>
<evidence type="ECO:0000313" key="8">
    <source>
        <dbReference type="Proteomes" id="UP000077428"/>
    </source>
</evidence>
<dbReference type="PATRIC" id="fig|66851.6.peg.335"/>
<protein>
    <submittedName>
        <fullName evidence="7">CDP-glycerol:glycerophosphate glycerophosphotransferase</fullName>
        <ecNumber evidence="7">2.7.8.-</ecNumber>
    </submittedName>
</protein>
<keyword evidence="8" id="KW-1185">Reference proteome</keyword>
<keyword evidence="4 7" id="KW-0808">Transferase</keyword>
<proteinExistence type="inferred from homology"/>
<reference evidence="8" key="1">
    <citation type="journal article" date="2016" name="Genome Announc.">
        <title>Draft Genome Sequences of Methanobrevibacter curvatus DSM11111, Methanobrevibacter cuticularis DSM11139, Methanobrevibacter filiformis DSM11501, and Methanobrevibacter oralis DSM7256.</title>
        <authorList>
            <person name="Poehlein A."/>
            <person name="Seedorf H."/>
        </authorList>
    </citation>
    <scope>NUCLEOTIDE SEQUENCE [LARGE SCALE GENOMIC DNA]</scope>
    <source>
        <strain evidence="8">DSM 7256 / JCM 30027 / ZR</strain>
    </source>
</reference>
<comment type="subcellular location">
    <subcellularLocation>
        <location evidence="1">Cell membrane</location>
        <topology evidence="1">Peripheral membrane protein</topology>
    </subcellularLocation>
</comment>
<evidence type="ECO:0000256" key="5">
    <source>
        <dbReference type="ARBA" id="ARBA00022944"/>
    </source>
</evidence>
<gene>
    <name evidence="7" type="primary">tagB</name>
    <name evidence="7" type="ORF">MBORA_02850</name>
</gene>
<dbReference type="Pfam" id="PF04464">
    <property type="entry name" value="Glyphos_transf"/>
    <property type="match status" value="1"/>
</dbReference>
<dbReference type="AlphaFoldDB" id="A0A166BWB1"/>
<evidence type="ECO:0000313" key="7">
    <source>
        <dbReference type="EMBL" id="KZX13880.1"/>
    </source>
</evidence>
<keyword evidence="5" id="KW-0777">Teichoic acid biosynthesis</keyword>
<dbReference type="OrthoDB" id="46222at2157"/>
<dbReference type="SUPFAM" id="SSF53756">
    <property type="entry name" value="UDP-Glycosyltransferase/glycogen phosphorylase"/>
    <property type="match status" value="1"/>
</dbReference>
<dbReference type="PANTHER" id="PTHR37316:SF2">
    <property type="entry name" value="TEICHOIC ACID RIBITOL-PHOSPHATE POLYMERASE TARK"/>
    <property type="match status" value="1"/>
</dbReference>
<evidence type="ECO:0000256" key="4">
    <source>
        <dbReference type="ARBA" id="ARBA00022679"/>
    </source>
</evidence>
<evidence type="ECO:0000256" key="2">
    <source>
        <dbReference type="ARBA" id="ARBA00010488"/>
    </source>
</evidence>
<evidence type="ECO:0000256" key="3">
    <source>
        <dbReference type="ARBA" id="ARBA00022475"/>
    </source>
</evidence>
<comment type="caution">
    <text evidence="7">The sequence shown here is derived from an EMBL/GenBank/DDBJ whole genome shotgun (WGS) entry which is preliminary data.</text>
</comment>
<name>A0A166BWB1_METOA</name>
<evidence type="ECO:0000256" key="1">
    <source>
        <dbReference type="ARBA" id="ARBA00004202"/>
    </source>
</evidence>
<dbReference type="Gene3D" id="3.40.50.12580">
    <property type="match status" value="1"/>
</dbReference>
<dbReference type="EMBL" id="LWMU01000043">
    <property type="protein sequence ID" value="KZX13880.1"/>
    <property type="molecule type" value="Genomic_DNA"/>
</dbReference>
<dbReference type="InterPro" id="IPR043148">
    <property type="entry name" value="TagF_C"/>
</dbReference>
<dbReference type="EC" id="2.7.8.-" evidence="7"/>
<dbReference type="GO" id="GO:0005886">
    <property type="term" value="C:plasma membrane"/>
    <property type="evidence" value="ECO:0007669"/>
    <property type="project" value="UniProtKB-SubCell"/>
</dbReference>
<accession>A0A166BWB1</accession>
<dbReference type="Gene3D" id="3.40.50.11820">
    <property type="match status" value="1"/>
</dbReference>
<dbReference type="PANTHER" id="PTHR37316">
    <property type="entry name" value="TEICHOIC ACID GLYCEROL-PHOSPHATE PRIMASE"/>
    <property type="match status" value="1"/>
</dbReference>
<evidence type="ECO:0000256" key="6">
    <source>
        <dbReference type="ARBA" id="ARBA00023136"/>
    </source>
</evidence>